<keyword evidence="1" id="KW-0285">Flavoprotein</keyword>
<dbReference type="EMBL" id="CP033116">
    <property type="protein sequence ID" value="QFY58963.1"/>
    <property type="molecule type" value="Genomic_DNA"/>
</dbReference>
<evidence type="ECO:0000313" key="6">
    <source>
        <dbReference type="EMBL" id="QFY58963.1"/>
    </source>
</evidence>
<protein>
    <submittedName>
        <fullName evidence="5 6">Nitroreductase</fullName>
    </submittedName>
</protein>
<dbReference type="GO" id="GO:0016491">
    <property type="term" value="F:oxidoreductase activity"/>
    <property type="evidence" value="ECO:0007669"/>
    <property type="project" value="UniProtKB-KW"/>
</dbReference>
<dbReference type="PANTHER" id="PTHR23026">
    <property type="entry name" value="NADPH NITROREDUCTASE"/>
    <property type="match status" value="1"/>
</dbReference>
<proteinExistence type="predicted"/>
<sequence length="228" mass="25988">MIDKASSVTQAMLSRRSVRAFTQQPVSGECIRRLLSTAARAPSGGNLQPWQIFVVGGDELTRLKAIMRERVQEAPRGEEPEYAVYPEELVSPYRDYRFQLGEDLYAELGIPRDDKAGRLAWFAQNYQFFDAPLALFCYVDRRMGPPQWSDLGMFLQSLMLLLREEGLDSCAQECWSLYHRTLADFLEPPEELMLFTGMSIGYADASAPANQLRSRRAPLDDFARFRGI</sequence>
<evidence type="ECO:0000313" key="8">
    <source>
        <dbReference type="Proteomes" id="UP000344571"/>
    </source>
</evidence>
<feature type="domain" description="Nitroreductase" evidence="4">
    <location>
        <begin position="14"/>
        <end position="202"/>
    </location>
</feature>
<dbReference type="CDD" id="cd02136">
    <property type="entry name" value="PnbA_NfnB-like"/>
    <property type="match status" value="1"/>
</dbReference>
<evidence type="ECO:0000259" key="4">
    <source>
        <dbReference type="Pfam" id="PF00881"/>
    </source>
</evidence>
<reference evidence="6 8" key="2">
    <citation type="submission" date="2018-10" db="EMBL/GenBank/DDBJ databases">
        <title>Complete genome sequence of Pseudomonas pelagia strain Kongs-67.</title>
        <authorList>
            <person name="Sinha R.K."/>
            <person name="Krishnan K."/>
        </authorList>
    </citation>
    <scope>NUCLEOTIDE SEQUENCE [LARGE SCALE GENOMIC DNA]</scope>
    <source>
        <strain evidence="6 8">Kongs-67</strain>
    </source>
</reference>
<reference evidence="5 7" key="1">
    <citation type="submission" date="2017-09" db="EMBL/GenBank/DDBJ databases">
        <title>Bacterial and phytoplankton interrelationship in Kongsfjorden, an Arctic fjord.</title>
        <authorList>
            <person name="Sinha R."/>
            <person name="Krishnan K."/>
        </authorList>
    </citation>
    <scope>NUCLEOTIDE SEQUENCE [LARGE SCALE GENOMIC DNA]</scope>
    <source>
        <strain evidence="5 7">58</strain>
    </source>
</reference>
<evidence type="ECO:0000256" key="2">
    <source>
        <dbReference type="ARBA" id="ARBA00022643"/>
    </source>
</evidence>
<dbReference type="Gene3D" id="3.40.109.10">
    <property type="entry name" value="NADH Oxidase"/>
    <property type="match status" value="1"/>
</dbReference>
<accession>A0AA91Z5U1</accession>
<name>A0AA91Z5U1_9GAMM</name>
<dbReference type="Proteomes" id="UP000243750">
    <property type="component" value="Unassembled WGS sequence"/>
</dbReference>
<dbReference type="Pfam" id="PF00881">
    <property type="entry name" value="Nitroreductase"/>
    <property type="match status" value="1"/>
</dbReference>
<dbReference type="InterPro" id="IPR050627">
    <property type="entry name" value="Nitroreductase/BluB"/>
</dbReference>
<evidence type="ECO:0000256" key="1">
    <source>
        <dbReference type="ARBA" id="ARBA00022630"/>
    </source>
</evidence>
<evidence type="ECO:0000313" key="7">
    <source>
        <dbReference type="Proteomes" id="UP000243750"/>
    </source>
</evidence>
<dbReference type="AlphaFoldDB" id="A0AA91Z5U1"/>
<dbReference type="EMBL" id="NWMT01000142">
    <property type="protein sequence ID" value="PCC99136.1"/>
    <property type="molecule type" value="Genomic_DNA"/>
</dbReference>
<dbReference type="PANTHER" id="PTHR23026:SF90">
    <property type="entry name" value="IODOTYROSINE DEIODINASE 1"/>
    <property type="match status" value="1"/>
</dbReference>
<dbReference type="InterPro" id="IPR000415">
    <property type="entry name" value="Nitroreductase-like"/>
</dbReference>
<keyword evidence="8" id="KW-1185">Reference proteome</keyword>
<dbReference type="RefSeq" id="WP_096346911.1">
    <property type="nucleotide sequence ID" value="NZ_CP033116.1"/>
</dbReference>
<dbReference type="SUPFAM" id="SSF55469">
    <property type="entry name" value="FMN-dependent nitroreductase-like"/>
    <property type="match status" value="1"/>
</dbReference>
<keyword evidence="3" id="KW-0560">Oxidoreductase</keyword>
<organism evidence="5 7">
    <name type="scientific">Halopseudomonas pelagia</name>
    <dbReference type="NCBI Taxonomy" id="553151"/>
    <lineage>
        <taxon>Bacteria</taxon>
        <taxon>Pseudomonadati</taxon>
        <taxon>Pseudomonadota</taxon>
        <taxon>Gammaproteobacteria</taxon>
        <taxon>Pseudomonadales</taxon>
        <taxon>Pseudomonadaceae</taxon>
        <taxon>Halopseudomonas</taxon>
    </lineage>
</organism>
<evidence type="ECO:0000256" key="3">
    <source>
        <dbReference type="ARBA" id="ARBA00023002"/>
    </source>
</evidence>
<evidence type="ECO:0000313" key="5">
    <source>
        <dbReference type="EMBL" id="PCC99136.1"/>
    </source>
</evidence>
<dbReference type="Proteomes" id="UP000344571">
    <property type="component" value="Chromosome"/>
</dbReference>
<keyword evidence="2" id="KW-0288">FMN</keyword>
<gene>
    <name evidence="5" type="ORF">CO192_12285</name>
    <name evidence="6" type="ORF">EAO82_20230</name>
</gene>
<dbReference type="InterPro" id="IPR029479">
    <property type="entry name" value="Nitroreductase"/>
</dbReference>